<dbReference type="SMART" id="SM00487">
    <property type="entry name" value="DEXDc"/>
    <property type="match status" value="1"/>
</dbReference>
<dbReference type="FunFam" id="3.40.50.300:FF:000849">
    <property type="entry name" value="ATP-dependent RNA helicase DBP5"/>
    <property type="match status" value="1"/>
</dbReference>
<organism evidence="15 16">
    <name type="scientific">Yarrowia lipolytica</name>
    <name type="common">Candida lipolytica</name>
    <dbReference type="NCBI Taxonomy" id="4952"/>
    <lineage>
        <taxon>Eukaryota</taxon>
        <taxon>Fungi</taxon>
        <taxon>Dikarya</taxon>
        <taxon>Ascomycota</taxon>
        <taxon>Saccharomycotina</taxon>
        <taxon>Dipodascomycetes</taxon>
        <taxon>Dipodascales</taxon>
        <taxon>Dipodascales incertae sedis</taxon>
        <taxon>Yarrowia</taxon>
    </lineage>
</organism>
<dbReference type="InterPro" id="IPR001650">
    <property type="entry name" value="Helicase_C-like"/>
</dbReference>
<keyword evidence="4 10" id="KW-0378">Hydrolase</keyword>
<dbReference type="VEuPathDB" id="FungiDB:YALI0_E31427g"/>
<dbReference type="CDD" id="cd17963">
    <property type="entry name" value="DEADc_DDX19_DDX25"/>
    <property type="match status" value="1"/>
</dbReference>
<comment type="catalytic activity">
    <reaction evidence="9">
        <text>ATP + H2O = ADP + phosphate + H(+)</text>
        <dbReference type="Rhea" id="RHEA:13065"/>
        <dbReference type="ChEBI" id="CHEBI:15377"/>
        <dbReference type="ChEBI" id="CHEBI:15378"/>
        <dbReference type="ChEBI" id="CHEBI:30616"/>
        <dbReference type="ChEBI" id="CHEBI:43474"/>
        <dbReference type="ChEBI" id="CHEBI:456216"/>
        <dbReference type="EC" id="3.6.4.13"/>
    </reaction>
</comment>
<keyword evidence="8" id="KW-0539">Nucleus</keyword>
<dbReference type="Pfam" id="PF00270">
    <property type="entry name" value="DEAD"/>
    <property type="match status" value="1"/>
</dbReference>
<dbReference type="InterPro" id="IPR000629">
    <property type="entry name" value="RNA-helicase_DEAD-box_CS"/>
</dbReference>
<evidence type="ECO:0000259" key="12">
    <source>
        <dbReference type="PROSITE" id="PS51192"/>
    </source>
</evidence>
<feature type="domain" description="DEAD-box RNA helicase Q" evidence="14">
    <location>
        <begin position="99"/>
        <end position="127"/>
    </location>
</feature>
<dbReference type="OrthoDB" id="10265785at2759"/>
<dbReference type="Gene3D" id="3.40.50.300">
    <property type="entry name" value="P-loop containing nucleotide triphosphate hydrolases"/>
    <property type="match status" value="2"/>
</dbReference>
<sequence>MSDQVSDMLEKLELQKEKNQAAATEAKVEEVKEDDKKDVKEELKEDDKKVAKEDDKKEDAKEESKEDAEENNLIQTEYEVRVKLADLQADPNSPLYSAKRFEDLGLDENLLKGLYAMKFNKPSKIQEKALPLLLSDPPHNMIGQSQSGTGKTGAFSLTMLSRVDPNLKAVQCICLAPSRELARQTLDVVDEMKKFTDITTHLIVPESTERGQKVTSQILVGTPGSVAGLLQKKQIDAKHVKVFVLDEADNMVDSSMGSTCARIKKYLPSSTQVVLFSATFPESVLDLAGKMCPNPNEIRLKANELNVDAITQLYMDCEDGEEKFKMLEELYSMLTIASSVIFVAQRSTANALYQRMSKNGHKVSLLHSDLSVDERDRLMDDFRFGRSKVLISTNVIARGIDIATVSMVVNYDLPTDKNGKPDPETYLHRIGRTGRFGRSGVSISFVHDEASFEVLDSIQQSLGMTLTQVPTDDIDEVEEIIKKAIKGK</sequence>
<dbReference type="Pfam" id="PF00271">
    <property type="entry name" value="Helicase_C"/>
    <property type="match status" value="1"/>
</dbReference>
<feature type="region of interest" description="Disordered" evidence="11">
    <location>
        <begin position="1"/>
        <end position="73"/>
    </location>
</feature>
<dbReference type="SMART" id="SM00490">
    <property type="entry name" value="HELICc"/>
    <property type="match status" value="1"/>
</dbReference>
<evidence type="ECO:0000256" key="7">
    <source>
        <dbReference type="ARBA" id="ARBA00022884"/>
    </source>
</evidence>
<evidence type="ECO:0000256" key="6">
    <source>
        <dbReference type="ARBA" id="ARBA00022840"/>
    </source>
</evidence>
<comment type="subcellular location">
    <subcellularLocation>
        <location evidence="1">Nucleus</location>
    </subcellularLocation>
</comment>
<evidence type="ECO:0000256" key="4">
    <source>
        <dbReference type="ARBA" id="ARBA00022801"/>
    </source>
</evidence>
<dbReference type="InterPro" id="IPR014014">
    <property type="entry name" value="RNA_helicase_DEAD_Q_motif"/>
</dbReference>
<evidence type="ECO:0000256" key="8">
    <source>
        <dbReference type="ARBA" id="ARBA00023242"/>
    </source>
</evidence>
<keyword evidence="6 10" id="KW-0067">ATP-binding</keyword>
<dbReference type="GO" id="GO:0003723">
    <property type="term" value="F:RNA binding"/>
    <property type="evidence" value="ECO:0007669"/>
    <property type="project" value="UniProtKB-KW"/>
</dbReference>
<evidence type="ECO:0000256" key="9">
    <source>
        <dbReference type="ARBA" id="ARBA00047984"/>
    </source>
</evidence>
<dbReference type="PANTHER" id="PTHR47958">
    <property type="entry name" value="ATP-DEPENDENT RNA HELICASE DBP3"/>
    <property type="match status" value="1"/>
</dbReference>
<proteinExistence type="inferred from homology"/>
<evidence type="ECO:0000259" key="14">
    <source>
        <dbReference type="PROSITE" id="PS51195"/>
    </source>
</evidence>
<reference evidence="15 16" key="1">
    <citation type="submission" date="2018-07" db="EMBL/GenBank/DDBJ databases">
        <title>Draft Genome Assemblies for Five Robust Yarrowia lipolytica Strains Exhibiting High Lipid Production and Pentose Sugar Utilization and Sugar Alcohol Secretion from Undetoxified Lignocellulosic Biomass Hydrolysates.</title>
        <authorList>
            <consortium name="DOE Joint Genome Institute"/>
            <person name="Walker C."/>
            <person name="Ryu S."/>
            <person name="Na H."/>
            <person name="Zane M."/>
            <person name="LaButti K."/>
            <person name="Lipzen A."/>
            <person name="Haridas S."/>
            <person name="Barry K."/>
            <person name="Grigoriev I.V."/>
            <person name="Quarterman J."/>
            <person name="Slininger P."/>
            <person name="Dien B."/>
            <person name="Trinh C.T."/>
        </authorList>
    </citation>
    <scope>NUCLEOTIDE SEQUENCE [LARGE SCALE GENOMIC DNA]</scope>
    <source>
        <strain evidence="15 16">YB392</strain>
    </source>
</reference>
<evidence type="ECO:0000313" key="15">
    <source>
        <dbReference type="EMBL" id="RDW28159.1"/>
    </source>
</evidence>
<feature type="domain" description="Helicase C-terminal" evidence="13">
    <location>
        <begin position="326"/>
        <end position="477"/>
    </location>
</feature>
<dbReference type="GO" id="GO:0005524">
    <property type="term" value="F:ATP binding"/>
    <property type="evidence" value="ECO:0007669"/>
    <property type="project" value="UniProtKB-KW"/>
</dbReference>
<dbReference type="PROSITE" id="PS00039">
    <property type="entry name" value="DEAD_ATP_HELICASE"/>
    <property type="match status" value="1"/>
</dbReference>
<dbReference type="GO" id="GO:0016787">
    <property type="term" value="F:hydrolase activity"/>
    <property type="evidence" value="ECO:0007669"/>
    <property type="project" value="UniProtKB-KW"/>
</dbReference>
<keyword evidence="7" id="KW-0694">RNA-binding</keyword>
<evidence type="ECO:0000256" key="1">
    <source>
        <dbReference type="ARBA" id="ARBA00004123"/>
    </source>
</evidence>
<evidence type="ECO:0000313" key="16">
    <source>
        <dbReference type="Proteomes" id="UP000256601"/>
    </source>
</evidence>
<dbReference type="AlphaFoldDB" id="A0A371CCY9"/>
<keyword evidence="5 10" id="KW-0347">Helicase</keyword>
<dbReference type="InterPro" id="IPR027417">
    <property type="entry name" value="P-loop_NTPase"/>
</dbReference>
<dbReference type="EMBL" id="KZ858955">
    <property type="protein sequence ID" value="RDW28159.1"/>
    <property type="molecule type" value="Genomic_DNA"/>
</dbReference>
<feature type="compositionally biased region" description="Basic and acidic residues" evidence="11">
    <location>
        <begin position="26"/>
        <end position="64"/>
    </location>
</feature>
<comment type="similarity">
    <text evidence="10">Belongs to the DEAD box helicase family.</text>
</comment>
<name>A0A371CCY9_YARLL</name>
<feature type="domain" description="Helicase ATP-binding" evidence="12">
    <location>
        <begin position="132"/>
        <end position="298"/>
    </location>
</feature>
<evidence type="ECO:0000256" key="10">
    <source>
        <dbReference type="RuleBase" id="RU000492"/>
    </source>
</evidence>
<evidence type="ECO:0000256" key="3">
    <source>
        <dbReference type="ARBA" id="ARBA00022741"/>
    </source>
</evidence>
<dbReference type="Proteomes" id="UP000256601">
    <property type="component" value="Unassembled WGS sequence"/>
</dbReference>
<dbReference type="InterPro" id="IPR014001">
    <property type="entry name" value="Helicase_ATP-bd"/>
</dbReference>
<accession>A0A371CCY9</accession>
<dbReference type="GO" id="GO:0003724">
    <property type="term" value="F:RNA helicase activity"/>
    <property type="evidence" value="ECO:0007669"/>
    <property type="project" value="UniProtKB-EC"/>
</dbReference>
<dbReference type="CDD" id="cd18787">
    <property type="entry name" value="SF2_C_DEAD"/>
    <property type="match status" value="1"/>
</dbReference>
<keyword evidence="3 10" id="KW-0547">Nucleotide-binding</keyword>
<dbReference type="PROSITE" id="PS51195">
    <property type="entry name" value="Q_MOTIF"/>
    <property type="match status" value="1"/>
</dbReference>
<protein>
    <recommendedName>
        <fullName evidence="2">RNA helicase</fullName>
        <ecNumber evidence="2">3.6.4.13</ecNumber>
    </recommendedName>
</protein>
<dbReference type="SUPFAM" id="SSF52540">
    <property type="entry name" value="P-loop containing nucleoside triphosphate hydrolases"/>
    <property type="match status" value="1"/>
</dbReference>
<dbReference type="GO" id="GO:0005634">
    <property type="term" value="C:nucleus"/>
    <property type="evidence" value="ECO:0007669"/>
    <property type="project" value="UniProtKB-SubCell"/>
</dbReference>
<evidence type="ECO:0000256" key="2">
    <source>
        <dbReference type="ARBA" id="ARBA00012552"/>
    </source>
</evidence>
<dbReference type="PROSITE" id="PS51194">
    <property type="entry name" value="HELICASE_CTER"/>
    <property type="match status" value="1"/>
</dbReference>
<dbReference type="EC" id="3.6.4.13" evidence="2"/>
<dbReference type="InterPro" id="IPR011545">
    <property type="entry name" value="DEAD/DEAH_box_helicase_dom"/>
</dbReference>
<evidence type="ECO:0000259" key="13">
    <source>
        <dbReference type="PROSITE" id="PS51194"/>
    </source>
</evidence>
<feature type="compositionally biased region" description="Basic and acidic residues" evidence="11">
    <location>
        <begin position="8"/>
        <end position="19"/>
    </location>
</feature>
<evidence type="ECO:0000256" key="5">
    <source>
        <dbReference type="ARBA" id="ARBA00022806"/>
    </source>
</evidence>
<evidence type="ECO:0000256" key="11">
    <source>
        <dbReference type="SAM" id="MobiDB-lite"/>
    </source>
</evidence>
<dbReference type="PROSITE" id="PS51192">
    <property type="entry name" value="HELICASE_ATP_BIND_1"/>
    <property type="match status" value="1"/>
</dbReference>
<dbReference type="VEuPathDB" id="FungiDB:YALI1_E37026g"/>
<gene>
    <name evidence="15" type="ORF">B0I71DRAFT_5589</name>
</gene>